<keyword evidence="1" id="KW-1133">Transmembrane helix</keyword>
<comment type="caution">
    <text evidence="2">The sequence shown here is derived from an EMBL/GenBank/DDBJ whole genome shotgun (WGS) entry which is preliminary data.</text>
</comment>
<gene>
    <name evidence="2" type="ORF">GCM10010446_59980</name>
</gene>
<evidence type="ECO:0000313" key="3">
    <source>
        <dbReference type="Proteomes" id="UP001500403"/>
    </source>
</evidence>
<keyword evidence="1" id="KW-0472">Membrane</keyword>
<accession>A0ABP6K5Y4</accession>
<keyword evidence="1" id="KW-0812">Transmembrane</keyword>
<proteinExistence type="predicted"/>
<dbReference type="EMBL" id="BAAAUD010000057">
    <property type="protein sequence ID" value="GAA2966270.1"/>
    <property type="molecule type" value="Genomic_DNA"/>
</dbReference>
<dbReference type="RefSeq" id="WP_344499417.1">
    <property type="nucleotide sequence ID" value="NZ_BAAAUD010000057.1"/>
</dbReference>
<name>A0ABP6K5Y4_9ACTN</name>
<sequence length="117" mass="13196">MDGAGLTDHERQILTGIEDVACRSDAVLDLKLRTMRCRPTPATRVLKGLRDRRRGVFLCALVALSAFLFVPAFRTSAPVLVSAFALTWTVTLLYALLMVCRWSRRMPEAGSRTQRWE</sequence>
<organism evidence="2 3">
    <name type="scientific">Streptomyces enissocaesilis</name>
    <dbReference type="NCBI Taxonomy" id="332589"/>
    <lineage>
        <taxon>Bacteria</taxon>
        <taxon>Bacillati</taxon>
        <taxon>Actinomycetota</taxon>
        <taxon>Actinomycetes</taxon>
        <taxon>Kitasatosporales</taxon>
        <taxon>Streptomycetaceae</taxon>
        <taxon>Streptomyces</taxon>
        <taxon>Streptomyces rochei group</taxon>
    </lineage>
</organism>
<reference evidence="3" key="1">
    <citation type="journal article" date="2019" name="Int. J. Syst. Evol. Microbiol.">
        <title>The Global Catalogue of Microorganisms (GCM) 10K type strain sequencing project: providing services to taxonomists for standard genome sequencing and annotation.</title>
        <authorList>
            <consortium name="The Broad Institute Genomics Platform"/>
            <consortium name="The Broad Institute Genome Sequencing Center for Infectious Disease"/>
            <person name="Wu L."/>
            <person name="Ma J."/>
        </authorList>
    </citation>
    <scope>NUCLEOTIDE SEQUENCE [LARGE SCALE GENOMIC DNA]</scope>
    <source>
        <strain evidence="3">JCM 9088</strain>
    </source>
</reference>
<protein>
    <recommendedName>
        <fullName evidence="4">DUF3040 domain-containing protein</fullName>
    </recommendedName>
</protein>
<evidence type="ECO:0008006" key="4">
    <source>
        <dbReference type="Google" id="ProtNLM"/>
    </source>
</evidence>
<dbReference type="Proteomes" id="UP001500403">
    <property type="component" value="Unassembled WGS sequence"/>
</dbReference>
<feature type="transmembrane region" description="Helical" evidence="1">
    <location>
        <begin position="79"/>
        <end position="97"/>
    </location>
</feature>
<evidence type="ECO:0000256" key="1">
    <source>
        <dbReference type="SAM" id="Phobius"/>
    </source>
</evidence>
<feature type="transmembrane region" description="Helical" evidence="1">
    <location>
        <begin position="55"/>
        <end position="73"/>
    </location>
</feature>
<keyword evidence="3" id="KW-1185">Reference proteome</keyword>
<evidence type="ECO:0000313" key="2">
    <source>
        <dbReference type="EMBL" id="GAA2966270.1"/>
    </source>
</evidence>